<dbReference type="InterPro" id="IPR036249">
    <property type="entry name" value="Thioredoxin-like_sf"/>
</dbReference>
<evidence type="ECO:0000256" key="1">
    <source>
        <dbReference type="SAM" id="Coils"/>
    </source>
</evidence>
<dbReference type="InterPro" id="IPR004879">
    <property type="entry name" value="Ssp411-like_TRX"/>
</dbReference>
<protein>
    <submittedName>
        <fullName evidence="3">Thioredoxin domain-containing protein</fullName>
    </submittedName>
</protein>
<dbReference type="InterPro" id="IPR012341">
    <property type="entry name" value="6hp_glycosidase-like_sf"/>
</dbReference>
<keyword evidence="1" id="KW-0175">Coiled coil</keyword>
<organism evidence="3 4">
    <name type="scientific">Salinibacillus aidingensis</name>
    <dbReference type="NCBI Taxonomy" id="237684"/>
    <lineage>
        <taxon>Bacteria</taxon>
        <taxon>Bacillati</taxon>
        <taxon>Bacillota</taxon>
        <taxon>Bacilli</taxon>
        <taxon>Bacillales</taxon>
        <taxon>Bacillaceae</taxon>
        <taxon>Salinibacillus</taxon>
    </lineage>
</organism>
<evidence type="ECO:0000259" key="2">
    <source>
        <dbReference type="Pfam" id="PF03190"/>
    </source>
</evidence>
<dbReference type="InterPro" id="IPR008928">
    <property type="entry name" value="6-hairpin_glycosidase_sf"/>
</dbReference>
<dbReference type="PANTHER" id="PTHR42899:SF1">
    <property type="entry name" value="SPERMATOGENESIS-ASSOCIATED PROTEIN 20"/>
    <property type="match status" value="1"/>
</dbReference>
<dbReference type="EMBL" id="BAAADO010000009">
    <property type="protein sequence ID" value="GAA0503070.1"/>
    <property type="molecule type" value="Genomic_DNA"/>
</dbReference>
<dbReference type="SUPFAM" id="SSF52833">
    <property type="entry name" value="Thioredoxin-like"/>
    <property type="match status" value="1"/>
</dbReference>
<dbReference type="Proteomes" id="UP001500880">
    <property type="component" value="Unassembled WGS sequence"/>
</dbReference>
<name>A0ABN1BQ85_9BACI</name>
<accession>A0ABN1BQ85</accession>
<evidence type="ECO:0000313" key="3">
    <source>
        <dbReference type="EMBL" id="GAA0503070.1"/>
    </source>
</evidence>
<proteinExistence type="predicted"/>
<reference evidence="3 4" key="1">
    <citation type="journal article" date="2019" name="Int. J. Syst. Evol. Microbiol.">
        <title>The Global Catalogue of Microorganisms (GCM) 10K type strain sequencing project: providing services to taxonomists for standard genome sequencing and annotation.</title>
        <authorList>
            <consortium name="The Broad Institute Genomics Platform"/>
            <consortium name="The Broad Institute Genome Sequencing Center for Infectious Disease"/>
            <person name="Wu L."/>
            <person name="Ma J."/>
        </authorList>
    </citation>
    <scope>NUCLEOTIDE SEQUENCE [LARGE SCALE GENOMIC DNA]</scope>
    <source>
        <strain evidence="3 4">JCM 12389</strain>
    </source>
</reference>
<dbReference type="PIRSF" id="PIRSF006402">
    <property type="entry name" value="UCP006402_thioredoxin"/>
    <property type="match status" value="1"/>
</dbReference>
<feature type="coiled-coil region" evidence="1">
    <location>
        <begin position="380"/>
        <end position="407"/>
    </location>
</feature>
<dbReference type="InterPro" id="IPR024705">
    <property type="entry name" value="Ssp411"/>
</dbReference>
<evidence type="ECO:0000313" key="4">
    <source>
        <dbReference type="Proteomes" id="UP001500880"/>
    </source>
</evidence>
<comment type="caution">
    <text evidence="3">The sequence shown here is derived from an EMBL/GenBank/DDBJ whole genome shotgun (WGS) entry which is preliminary data.</text>
</comment>
<dbReference type="Gene3D" id="3.40.30.10">
    <property type="entry name" value="Glutaredoxin"/>
    <property type="match status" value="1"/>
</dbReference>
<dbReference type="CDD" id="cd02955">
    <property type="entry name" value="SSP411"/>
    <property type="match status" value="1"/>
</dbReference>
<dbReference type="RefSeq" id="WP_343843632.1">
    <property type="nucleotide sequence ID" value="NZ_BAAADO010000009.1"/>
</dbReference>
<dbReference type="PANTHER" id="PTHR42899">
    <property type="entry name" value="SPERMATOGENESIS-ASSOCIATED PROTEIN 20"/>
    <property type="match status" value="1"/>
</dbReference>
<keyword evidence="4" id="KW-1185">Reference proteome</keyword>
<dbReference type="SUPFAM" id="SSF48208">
    <property type="entry name" value="Six-hairpin glycosidases"/>
    <property type="match status" value="1"/>
</dbReference>
<dbReference type="Pfam" id="PF03190">
    <property type="entry name" value="Thioredox_DsbH"/>
    <property type="match status" value="1"/>
</dbReference>
<dbReference type="Gene3D" id="1.50.10.10">
    <property type="match status" value="1"/>
</dbReference>
<gene>
    <name evidence="3" type="ORF">GCM10008986_33390</name>
</gene>
<feature type="domain" description="Spermatogenesis-associated protein 20-like TRX" evidence="2">
    <location>
        <begin position="8"/>
        <end position="168"/>
    </location>
</feature>
<sequence>MTANSKVNRLIDEKSPYLLQHAYNPVNWFPWGEEAFEKAKKEGKPVFLSIGYSTCHWCHVMAHESFEDEEMAALLNERFVSIKVDREERPDLDSIYMKVCQMMTGHGGWPLSVFLTPDKIPFYSGTYFPKESKYGMPGFKEVITQLYRKFKEDPEHIAEVTDSVTNAFEKLKQKKAKERLTIDNTHKAYKQLGRMFDPEYGGFGAAPKFPSAHNLMFLMKYYHLTGKIPARQMVEKTLKSMADGGLFDHIGFGFTRYSTDEKWLVPHFEKMLYDQATLIMAYTEGYQLTESPRWKQISEQTIEFVLREMRNKEGAFLSAIDADSEGEEGKYYTWTEEEIFDVLGDDLGDRFSQVYNITPAGNFEGKNIPNQIGVNRKRIAANHKMTMEELQEEMEGARLKLLEEREQRVYPHVDDKILTSWNALMIAALARAGKVFERKQYIEAAQTAMEFAEKKLFADGRLMVRYRDGEVQNKGFLDDYAFLLWAYIELYEATFDLAYLQKGKDIVRDLFEYFWDDEEGAFYFSGYDSETLLTREKEVYDGAIPSGNSVAVVMLQKMAYLTGEIEWLDRVEEMYYSFKDDIEGASTGSTYFLQSLLLFETPTKEVVVIGNQGDEHRERLLSELNKAFLPDVSVLVGESPEEIGEVAPFAREYQQIEDKTTVYVCEHFACQQPTTNVDEALQSILS</sequence>